<gene>
    <name evidence="6" type="ORF">SAMN05660653_01312</name>
</gene>
<evidence type="ECO:0000259" key="5">
    <source>
        <dbReference type="PROSITE" id="PS50975"/>
    </source>
</evidence>
<dbReference type="InterPro" id="IPR011095">
    <property type="entry name" value="Dala_Dala_lig_C"/>
</dbReference>
<comment type="similarity">
    <text evidence="1">Belongs to the D-alanine--D-alanine ligase family.</text>
</comment>
<evidence type="ECO:0000313" key="6">
    <source>
        <dbReference type="EMBL" id="SDB27106.1"/>
    </source>
</evidence>
<feature type="domain" description="ATP-grasp" evidence="5">
    <location>
        <begin position="81"/>
        <end position="321"/>
    </location>
</feature>
<feature type="compositionally biased region" description="Basic residues" evidence="4">
    <location>
        <begin position="330"/>
        <end position="341"/>
    </location>
</feature>
<protein>
    <submittedName>
        <fullName evidence="6">D-alanine-D-alanine ligase</fullName>
    </submittedName>
</protein>
<dbReference type="SUPFAM" id="SSF56059">
    <property type="entry name" value="Glutathione synthetase ATP-binding domain-like"/>
    <property type="match status" value="1"/>
</dbReference>
<evidence type="ECO:0000256" key="3">
    <source>
        <dbReference type="PROSITE-ProRule" id="PRU00409"/>
    </source>
</evidence>
<dbReference type="Pfam" id="PF07478">
    <property type="entry name" value="Dala_Dala_lig_C"/>
    <property type="match status" value="1"/>
</dbReference>
<evidence type="ECO:0000256" key="2">
    <source>
        <dbReference type="ARBA" id="ARBA00022598"/>
    </source>
</evidence>
<dbReference type="GO" id="GO:0008716">
    <property type="term" value="F:D-alanine-D-alanine ligase activity"/>
    <property type="evidence" value="ECO:0007669"/>
    <property type="project" value="InterPro"/>
</dbReference>
<accession>A0A1G6C2S1</accession>
<dbReference type="PANTHER" id="PTHR23132:SF23">
    <property type="entry name" value="D-ALANINE--D-ALANINE LIGASE B"/>
    <property type="match status" value="1"/>
</dbReference>
<dbReference type="InterPro" id="IPR011761">
    <property type="entry name" value="ATP-grasp"/>
</dbReference>
<reference evidence="6 7" key="1">
    <citation type="submission" date="2016-10" db="EMBL/GenBank/DDBJ databases">
        <authorList>
            <person name="de Groot N.N."/>
        </authorList>
    </citation>
    <scope>NUCLEOTIDE SEQUENCE [LARGE SCALE GENOMIC DNA]</scope>
    <source>
        <strain evidence="6 7">ASO4-2</strain>
    </source>
</reference>
<proteinExistence type="inferred from homology"/>
<dbReference type="PROSITE" id="PS50975">
    <property type="entry name" value="ATP_GRASP"/>
    <property type="match status" value="1"/>
</dbReference>
<keyword evidence="3" id="KW-0067">ATP-binding</keyword>
<organism evidence="6 7">
    <name type="scientific">Desulfonatronum thiosulfatophilum</name>
    <dbReference type="NCBI Taxonomy" id="617002"/>
    <lineage>
        <taxon>Bacteria</taxon>
        <taxon>Pseudomonadati</taxon>
        <taxon>Thermodesulfobacteriota</taxon>
        <taxon>Desulfovibrionia</taxon>
        <taxon>Desulfovibrionales</taxon>
        <taxon>Desulfonatronaceae</taxon>
        <taxon>Desulfonatronum</taxon>
    </lineage>
</organism>
<dbReference type="GO" id="GO:0005524">
    <property type="term" value="F:ATP binding"/>
    <property type="evidence" value="ECO:0007669"/>
    <property type="project" value="UniProtKB-UniRule"/>
</dbReference>
<keyword evidence="7" id="KW-1185">Reference proteome</keyword>
<dbReference type="OrthoDB" id="9813261at2"/>
<dbReference type="GO" id="GO:0046872">
    <property type="term" value="F:metal ion binding"/>
    <property type="evidence" value="ECO:0007669"/>
    <property type="project" value="InterPro"/>
</dbReference>
<feature type="region of interest" description="Disordered" evidence="4">
    <location>
        <begin position="330"/>
        <end position="355"/>
    </location>
</feature>
<sequence>MNILIVHNPVKDSTSPDDADVLDQVRTVATALNELGHEALIRDWPQDLIQARSLLEELGPDLVFNLVESIRGSARYSHRVPALLAQMSIPCTGCSAAALERSTSKLNAKQVLQACRLPTPLWLDDQGSGPTSFPGVFIVKSVWEHASFGLEGDNVLAAGNAEMLLAAIRERAARLGGQWFAEAYVPGREFSLAAVEESGTPRLLNPAELVFTDFPGNMPQVVGYRAKWLEQSFEYQNTLRRQAFPEHDTALLDSMRTLAEKCWHGFELSGYARVDFRVDEHNQPWIIDVNANPCLSPDAGFQAAAQASGLCFTEIVDLLLQAALRPGSRASRRVQRMPAHHSSRELGHGSDQLSA</sequence>
<dbReference type="STRING" id="617002.SAMN05660653_01312"/>
<dbReference type="EMBL" id="FMXO01000006">
    <property type="protein sequence ID" value="SDB27106.1"/>
    <property type="molecule type" value="Genomic_DNA"/>
</dbReference>
<dbReference type="AlphaFoldDB" id="A0A1G6C2S1"/>
<dbReference type="PANTHER" id="PTHR23132">
    <property type="entry name" value="D-ALANINE--D-ALANINE LIGASE"/>
    <property type="match status" value="1"/>
</dbReference>
<evidence type="ECO:0000256" key="4">
    <source>
        <dbReference type="SAM" id="MobiDB-lite"/>
    </source>
</evidence>
<keyword evidence="3" id="KW-0547">Nucleotide-binding</keyword>
<dbReference type="Proteomes" id="UP000198771">
    <property type="component" value="Unassembled WGS sequence"/>
</dbReference>
<evidence type="ECO:0000256" key="1">
    <source>
        <dbReference type="ARBA" id="ARBA00010871"/>
    </source>
</evidence>
<dbReference type="RefSeq" id="WP_092118922.1">
    <property type="nucleotide sequence ID" value="NZ_FMXO01000006.1"/>
</dbReference>
<name>A0A1G6C2S1_9BACT</name>
<evidence type="ECO:0000313" key="7">
    <source>
        <dbReference type="Proteomes" id="UP000198771"/>
    </source>
</evidence>
<keyword evidence="2 6" id="KW-0436">Ligase</keyword>
<dbReference type="Gene3D" id="3.30.470.20">
    <property type="entry name" value="ATP-grasp fold, B domain"/>
    <property type="match status" value="1"/>
</dbReference>